<dbReference type="FunFam" id="1.20.1250.20:FF:000726">
    <property type="entry name" value="DUF895 domain membrane protein"/>
    <property type="match status" value="1"/>
</dbReference>
<dbReference type="EMBL" id="LSBH01000004">
    <property type="protein sequence ID" value="OAQ80374.1"/>
    <property type="molecule type" value="Genomic_DNA"/>
</dbReference>
<feature type="transmembrane region" description="Helical" evidence="6">
    <location>
        <begin position="335"/>
        <end position="354"/>
    </location>
</feature>
<feature type="transmembrane region" description="Helical" evidence="6">
    <location>
        <begin position="180"/>
        <end position="199"/>
    </location>
</feature>
<evidence type="ECO:0000256" key="2">
    <source>
        <dbReference type="ARBA" id="ARBA00022692"/>
    </source>
</evidence>
<dbReference type="GO" id="GO:0022857">
    <property type="term" value="F:transmembrane transporter activity"/>
    <property type="evidence" value="ECO:0007669"/>
    <property type="project" value="InterPro"/>
</dbReference>
<name>A0A179GR69_PURLI</name>
<comment type="caution">
    <text evidence="7">The sequence shown here is derived from an EMBL/GenBank/DDBJ whole genome shotgun (WGS) entry which is preliminary data.</text>
</comment>
<feature type="transmembrane region" description="Helical" evidence="6">
    <location>
        <begin position="382"/>
        <end position="405"/>
    </location>
</feature>
<feature type="transmembrane region" description="Helical" evidence="6">
    <location>
        <begin position="115"/>
        <end position="134"/>
    </location>
</feature>
<evidence type="ECO:0000313" key="8">
    <source>
        <dbReference type="Proteomes" id="UP000078240"/>
    </source>
</evidence>
<dbReference type="CDD" id="cd06178">
    <property type="entry name" value="MFS_unc93-like"/>
    <property type="match status" value="1"/>
</dbReference>
<evidence type="ECO:0000256" key="6">
    <source>
        <dbReference type="SAM" id="Phobius"/>
    </source>
</evidence>
<feature type="region of interest" description="Disordered" evidence="5">
    <location>
        <begin position="605"/>
        <end position="626"/>
    </location>
</feature>
<evidence type="ECO:0000256" key="4">
    <source>
        <dbReference type="ARBA" id="ARBA00023136"/>
    </source>
</evidence>
<feature type="transmembrane region" description="Helical" evidence="6">
    <location>
        <begin position="305"/>
        <end position="323"/>
    </location>
</feature>
<feature type="transmembrane region" description="Helical" evidence="6">
    <location>
        <begin position="267"/>
        <end position="285"/>
    </location>
</feature>
<gene>
    <name evidence="7" type="ORF">VFPBJ_05959</name>
</gene>
<accession>A0A179GR69</accession>
<dbReference type="PANTHER" id="PTHR23294">
    <property type="entry name" value="ET TRANSLATION PRODUCT-RELATED"/>
    <property type="match status" value="1"/>
</dbReference>
<dbReference type="Gene3D" id="1.20.1250.20">
    <property type="entry name" value="MFS general substrate transporter like domains"/>
    <property type="match status" value="1"/>
</dbReference>
<organism evidence="7 8">
    <name type="scientific">Purpureocillium lilacinum</name>
    <name type="common">Paecilomyces lilacinus</name>
    <dbReference type="NCBI Taxonomy" id="33203"/>
    <lineage>
        <taxon>Eukaryota</taxon>
        <taxon>Fungi</taxon>
        <taxon>Dikarya</taxon>
        <taxon>Ascomycota</taxon>
        <taxon>Pezizomycotina</taxon>
        <taxon>Sordariomycetes</taxon>
        <taxon>Hypocreomycetidae</taxon>
        <taxon>Hypocreales</taxon>
        <taxon>Ophiocordycipitaceae</taxon>
        <taxon>Purpureocillium</taxon>
    </lineage>
</organism>
<protein>
    <submittedName>
        <fullName evidence="7">Membrane protein</fullName>
    </submittedName>
</protein>
<dbReference type="InterPro" id="IPR036259">
    <property type="entry name" value="MFS_trans_sf"/>
</dbReference>
<feature type="transmembrane region" description="Helical" evidence="6">
    <location>
        <begin position="89"/>
        <end position="108"/>
    </location>
</feature>
<dbReference type="PANTHER" id="PTHR23294:SF59">
    <property type="entry name" value="UNC93-LIKE PROTEIN C922.05C"/>
    <property type="match status" value="1"/>
</dbReference>
<dbReference type="GO" id="GO:0016020">
    <property type="term" value="C:membrane"/>
    <property type="evidence" value="ECO:0007669"/>
    <property type="project" value="UniProtKB-SubCell"/>
</dbReference>
<feature type="transmembrane region" description="Helical" evidence="6">
    <location>
        <begin position="211"/>
        <end position="231"/>
    </location>
</feature>
<feature type="transmembrane region" description="Helical" evidence="6">
    <location>
        <begin position="46"/>
        <end position="69"/>
    </location>
</feature>
<reference evidence="7 8" key="1">
    <citation type="submission" date="2016-01" db="EMBL/GenBank/DDBJ databases">
        <title>Biosynthesis of antibiotic leucinostatins and their inhibition on Phytophthora in bio-control Purpureocillium lilacinum.</title>
        <authorList>
            <person name="Wang G."/>
            <person name="Liu Z."/>
            <person name="Lin R."/>
            <person name="Li E."/>
            <person name="Mao Z."/>
            <person name="Ling J."/>
            <person name="Yin W."/>
            <person name="Xie B."/>
        </authorList>
    </citation>
    <scope>NUCLEOTIDE SEQUENCE [LARGE SCALE GENOMIC DNA]</scope>
    <source>
        <strain evidence="7">PLBJ-1</strain>
    </source>
</reference>
<keyword evidence="3 6" id="KW-1133">Transmembrane helix</keyword>
<evidence type="ECO:0000313" key="7">
    <source>
        <dbReference type="EMBL" id="OAQ80374.1"/>
    </source>
</evidence>
<feature type="transmembrane region" description="Helical" evidence="6">
    <location>
        <begin position="140"/>
        <end position="159"/>
    </location>
</feature>
<evidence type="ECO:0000256" key="5">
    <source>
        <dbReference type="SAM" id="MobiDB-lite"/>
    </source>
</evidence>
<dbReference type="Proteomes" id="UP000078240">
    <property type="component" value="Unassembled WGS sequence"/>
</dbReference>
<feature type="transmembrane region" description="Helical" evidence="6">
    <location>
        <begin position="448"/>
        <end position="469"/>
    </location>
</feature>
<proteinExistence type="predicted"/>
<keyword evidence="4 6" id="KW-0472">Membrane</keyword>
<evidence type="ECO:0000256" key="3">
    <source>
        <dbReference type="ARBA" id="ARBA00022989"/>
    </source>
</evidence>
<sequence length="683" mass="76069">MSADEAKAAQDVPLDDMAHKEPHEVQYVDRPAGWIYKNFRIFGSDLWYASPKIQLLMISIVCFLCPGMYNSLTGLGGGGQVDPTAQDHAGVALYSTFAVVGFFAGTFANRLGLRPTLAIGGLGYCIYAASFLSYSHTENVGFVIFAGAFLGVCAGLLWTAQGAIMMSYPPENSKGRYISWFWIIFNLGAVIGSLIPLAQNVNKKKGAVTDGTYIAFIILMVIGAGLSLCLVEANKVIREDNTKVILMKNPSWNSEIRGLWDTLFQEPWILLLFPMFFSSNIFYTYQNNDMNAAHFNTRTRTLNNLLYWLAQIVGAVINGYCLDIHSVRRSVRAKISFVVLFSLTMIIWGLGWYWQKMQVSREEASDPNYDGLVDWTDGGRLFIGPMFLYFFYGFFDAIWQTNIYWYMGALSNSGRKAANLAGFYKGIQSAGAAIFWRLDGLKKPYNTIFGATWGCLAASLVFAAPVIWLKIKDSVSIEEDLKFSDETVQDVIVTGEEKKTVVPSTTALAQMVSKIQRSFLSRYARSFMFCQQGSRSLVKEQICNRDAKLLRIVITLHSARALGKDLRRSIYMKNGGSQAKAAALAALLCFCRLTLFEGLERRPDSNWRRAPSLQSSKHRPLGHADPPGGLMVGVTDKLKQVLTICANLEAERALPNCIWEYSRIQALCDPMAKPQAYQPSCGQ</sequence>
<dbReference type="AlphaFoldDB" id="A0A179GR69"/>
<dbReference type="Pfam" id="PF07690">
    <property type="entry name" value="MFS_1"/>
    <property type="match status" value="1"/>
</dbReference>
<dbReference type="InterPro" id="IPR011701">
    <property type="entry name" value="MFS"/>
</dbReference>
<dbReference type="SUPFAM" id="SSF103473">
    <property type="entry name" value="MFS general substrate transporter"/>
    <property type="match status" value="1"/>
</dbReference>
<keyword evidence="2 6" id="KW-0812">Transmembrane</keyword>
<dbReference type="InterPro" id="IPR051617">
    <property type="entry name" value="UNC-93-like_regulator"/>
</dbReference>
<comment type="subcellular location">
    <subcellularLocation>
        <location evidence="1">Membrane</location>
        <topology evidence="1">Multi-pass membrane protein</topology>
    </subcellularLocation>
</comment>
<evidence type="ECO:0000256" key="1">
    <source>
        <dbReference type="ARBA" id="ARBA00004141"/>
    </source>
</evidence>